<keyword evidence="4" id="KW-0297">G-protein coupled receptor</keyword>
<evidence type="ECO:0000256" key="3">
    <source>
        <dbReference type="ARBA" id="ARBA00022989"/>
    </source>
</evidence>
<gene>
    <name evidence="10" type="ORF">MGAL_10B090206</name>
</gene>
<dbReference type="GO" id="GO:0016020">
    <property type="term" value="C:membrane"/>
    <property type="evidence" value="ECO:0007669"/>
    <property type="project" value="UniProtKB-SubCell"/>
</dbReference>
<accession>A0A8B6F2Z9</accession>
<proteinExistence type="predicted"/>
<keyword evidence="6" id="KW-0675">Receptor</keyword>
<dbReference type="InterPro" id="IPR000276">
    <property type="entry name" value="GPCR_Rhodpsn"/>
</dbReference>
<evidence type="ECO:0000313" key="10">
    <source>
        <dbReference type="EMBL" id="VDI43765.1"/>
    </source>
</evidence>
<evidence type="ECO:0000313" key="11">
    <source>
        <dbReference type="Proteomes" id="UP000596742"/>
    </source>
</evidence>
<reference evidence="10" key="1">
    <citation type="submission" date="2018-11" db="EMBL/GenBank/DDBJ databases">
        <authorList>
            <person name="Alioto T."/>
            <person name="Alioto T."/>
        </authorList>
    </citation>
    <scope>NUCLEOTIDE SEQUENCE</scope>
</reference>
<dbReference type="Proteomes" id="UP000596742">
    <property type="component" value="Unassembled WGS sequence"/>
</dbReference>
<feature type="transmembrane region" description="Helical" evidence="8">
    <location>
        <begin position="258"/>
        <end position="280"/>
    </location>
</feature>
<evidence type="ECO:0000256" key="5">
    <source>
        <dbReference type="ARBA" id="ARBA00023136"/>
    </source>
</evidence>
<comment type="caution">
    <text evidence="10">The sequence shown here is derived from an EMBL/GenBank/DDBJ whole genome shotgun (WGS) entry which is preliminary data.</text>
</comment>
<keyword evidence="3 8" id="KW-1133">Transmembrane helix</keyword>
<dbReference type="PROSITE" id="PS50262">
    <property type="entry name" value="G_PROTEIN_RECEP_F1_2"/>
    <property type="match status" value="1"/>
</dbReference>
<name>A0A8B6F2Z9_MYTGA</name>
<sequence length="382" mass="43429">MDSLPSHSNFFNMSHMNSSGVPYKIETSETSNGTSVVGTTDTGNGTNIIDRKDFCTTQYCIPNAIIISLISISGIIMNLVVIVIVKVDKRLHQPTFVAIACLALPDFTYLFFRYIRYIIDGYIWMNISKSDYRKIRATLDFIGLVAAGSSVFHVVFMSVLRYFIIVHPLKSRSILTSKKVMLISLPLWIVAAGNGSFYMYTVVFNLDDRKLAFYTNLVVTIFMTAFPIVTICILHTFKAKALLNSLSSTEMVVRKMSRVVTFVICCYIITTTPTNVMDILRLVHPTYFMSKVLFRLEQAARIFFFLTYAINPFIYFIFSPQFKRFVKEKCSKTRMKCSCSQQSQTMSTTIHSNSTKLTETSSSVQDYNAIKTLQTQTELDNK</sequence>
<feature type="transmembrane region" description="Helical" evidence="8">
    <location>
        <begin position="180"/>
        <end position="200"/>
    </location>
</feature>
<organism evidence="10 11">
    <name type="scientific">Mytilus galloprovincialis</name>
    <name type="common">Mediterranean mussel</name>
    <dbReference type="NCBI Taxonomy" id="29158"/>
    <lineage>
        <taxon>Eukaryota</taxon>
        <taxon>Metazoa</taxon>
        <taxon>Spiralia</taxon>
        <taxon>Lophotrochozoa</taxon>
        <taxon>Mollusca</taxon>
        <taxon>Bivalvia</taxon>
        <taxon>Autobranchia</taxon>
        <taxon>Pteriomorphia</taxon>
        <taxon>Mytilida</taxon>
        <taxon>Mytiloidea</taxon>
        <taxon>Mytilidae</taxon>
        <taxon>Mytilinae</taxon>
        <taxon>Mytilus</taxon>
    </lineage>
</organism>
<dbReference type="CDD" id="cd00637">
    <property type="entry name" value="7tm_classA_rhodopsin-like"/>
    <property type="match status" value="1"/>
</dbReference>
<dbReference type="AlphaFoldDB" id="A0A8B6F2Z9"/>
<dbReference type="Gene3D" id="1.20.1070.10">
    <property type="entry name" value="Rhodopsin 7-helix transmembrane proteins"/>
    <property type="match status" value="1"/>
</dbReference>
<evidence type="ECO:0000256" key="8">
    <source>
        <dbReference type="SAM" id="Phobius"/>
    </source>
</evidence>
<keyword evidence="7" id="KW-0807">Transducer</keyword>
<dbReference type="EMBL" id="UYJE01006192">
    <property type="protein sequence ID" value="VDI43765.1"/>
    <property type="molecule type" value="Genomic_DNA"/>
</dbReference>
<keyword evidence="2 8" id="KW-0812">Transmembrane</keyword>
<dbReference type="PANTHER" id="PTHR24243:SF208">
    <property type="entry name" value="PYROKININ-1 RECEPTOR"/>
    <property type="match status" value="1"/>
</dbReference>
<feature type="transmembrane region" description="Helical" evidence="8">
    <location>
        <begin position="64"/>
        <end position="85"/>
    </location>
</feature>
<feature type="transmembrane region" description="Helical" evidence="8">
    <location>
        <begin position="97"/>
        <end position="119"/>
    </location>
</feature>
<feature type="transmembrane region" description="Helical" evidence="8">
    <location>
        <begin position="212"/>
        <end position="237"/>
    </location>
</feature>
<dbReference type="Pfam" id="PF00001">
    <property type="entry name" value="7tm_1"/>
    <property type="match status" value="1"/>
</dbReference>
<feature type="transmembrane region" description="Helical" evidence="8">
    <location>
        <begin position="300"/>
        <end position="318"/>
    </location>
</feature>
<dbReference type="SUPFAM" id="SSF81321">
    <property type="entry name" value="Family A G protein-coupled receptor-like"/>
    <property type="match status" value="1"/>
</dbReference>
<dbReference type="GO" id="GO:0004930">
    <property type="term" value="F:G protein-coupled receptor activity"/>
    <property type="evidence" value="ECO:0007669"/>
    <property type="project" value="UniProtKB-KW"/>
</dbReference>
<dbReference type="PRINTS" id="PR00237">
    <property type="entry name" value="GPCRRHODOPSN"/>
</dbReference>
<evidence type="ECO:0000259" key="9">
    <source>
        <dbReference type="PROSITE" id="PS50262"/>
    </source>
</evidence>
<protein>
    <recommendedName>
        <fullName evidence="9">G-protein coupled receptors family 1 profile domain-containing protein</fullName>
    </recommendedName>
</protein>
<evidence type="ECO:0000256" key="4">
    <source>
        <dbReference type="ARBA" id="ARBA00023040"/>
    </source>
</evidence>
<comment type="subcellular location">
    <subcellularLocation>
        <location evidence="1">Membrane</location>
        <topology evidence="1">Multi-pass membrane protein</topology>
    </subcellularLocation>
</comment>
<feature type="transmembrane region" description="Helical" evidence="8">
    <location>
        <begin position="139"/>
        <end position="160"/>
    </location>
</feature>
<dbReference type="InterPro" id="IPR017452">
    <property type="entry name" value="GPCR_Rhodpsn_7TM"/>
</dbReference>
<evidence type="ECO:0000256" key="6">
    <source>
        <dbReference type="ARBA" id="ARBA00023170"/>
    </source>
</evidence>
<evidence type="ECO:0000256" key="1">
    <source>
        <dbReference type="ARBA" id="ARBA00004141"/>
    </source>
</evidence>
<feature type="domain" description="G-protein coupled receptors family 1 profile" evidence="9">
    <location>
        <begin position="77"/>
        <end position="315"/>
    </location>
</feature>
<dbReference type="OrthoDB" id="6123136at2759"/>
<dbReference type="PANTHER" id="PTHR24243">
    <property type="entry name" value="G-PROTEIN COUPLED RECEPTOR"/>
    <property type="match status" value="1"/>
</dbReference>
<keyword evidence="5 8" id="KW-0472">Membrane</keyword>
<evidence type="ECO:0000256" key="2">
    <source>
        <dbReference type="ARBA" id="ARBA00022692"/>
    </source>
</evidence>
<evidence type="ECO:0000256" key="7">
    <source>
        <dbReference type="ARBA" id="ARBA00023224"/>
    </source>
</evidence>
<keyword evidence="11" id="KW-1185">Reference proteome</keyword>